<keyword evidence="4" id="KW-1185">Reference proteome</keyword>
<protein>
    <submittedName>
        <fullName evidence="3">Uncharacterized protein</fullName>
    </submittedName>
</protein>
<dbReference type="AlphaFoldDB" id="M2UNN3"/>
<feature type="non-terminal residue" evidence="3">
    <location>
        <position position="1"/>
    </location>
</feature>
<keyword evidence="1" id="KW-0175">Coiled coil</keyword>
<reference evidence="3 4" key="1">
    <citation type="journal article" date="2012" name="PLoS Pathog.">
        <title>Diverse lifestyles and strategies of plant pathogenesis encoded in the genomes of eighteen Dothideomycetes fungi.</title>
        <authorList>
            <person name="Ohm R.A."/>
            <person name="Feau N."/>
            <person name="Henrissat B."/>
            <person name="Schoch C.L."/>
            <person name="Horwitz B.A."/>
            <person name="Barry K.W."/>
            <person name="Condon B.J."/>
            <person name="Copeland A.C."/>
            <person name="Dhillon B."/>
            <person name="Glaser F."/>
            <person name="Hesse C.N."/>
            <person name="Kosti I."/>
            <person name="LaButti K."/>
            <person name="Lindquist E.A."/>
            <person name="Lucas S."/>
            <person name="Salamov A.A."/>
            <person name="Bradshaw R.E."/>
            <person name="Ciuffetti L."/>
            <person name="Hamelin R.C."/>
            <person name="Kema G.H.J."/>
            <person name="Lawrence C."/>
            <person name="Scott J.A."/>
            <person name="Spatafora J.W."/>
            <person name="Turgeon B.G."/>
            <person name="de Wit P.J.G.M."/>
            <person name="Zhong S."/>
            <person name="Goodwin S.B."/>
            <person name="Grigoriev I.V."/>
        </authorList>
    </citation>
    <scope>NUCLEOTIDE SEQUENCE [LARGE SCALE GENOMIC DNA]</scope>
    <source>
        <strain evidence="4">C5 / ATCC 48332 / race O</strain>
    </source>
</reference>
<dbReference type="OMA" id="KKVEMAW"/>
<evidence type="ECO:0000313" key="4">
    <source>
        <dbReference type="Proteomes" id="UP000016936"/>
    </source>
</evidence>
<feature type="non-terminal residue" evidence="3">
    <location>
        <position position="386"/>
    </location>
</feature>
<dbReference type="HOGENOM" id="CLU_059302_0_0_1"/>
<feature type="region of interest" description="Disordered" evidence="2">
    <location>
        <begin position="1"/>
        <end position="20"/>
    </location>
</feature>
<reference evidence="4" key="2">
    <citation type="journal article" date="2013" name="PLoS Genet.">
        <title>Comparative genome structure, secondary metabolite, and effector coding capacity across Cochliobolus pathogens.</title>
        <authorList>
            <person name="Condon B.J."/>
            <person name="Leng Y."/>
            <person name="Wu D."/>
            <person name="Bushley K.E."/>
            <person name="Ohm R.A."/>
            <person name="Otillar R."/>
            <person name="Martin J."/>
            <person name="Schackwitz W."/>
            <person name="Grimwood J."/>
            <person name="MohdZainudin N."/>
            <person name="Xue C."/>
            <person name="Wang R."/>
            <person name="Manning V.A."/>
            <person name="Dhillon B."/>
            <person name="Tu Z.J."/>
            <person name="Steffenson B.J."/>
            <person name="Salamov A."/>
            <person name="Sun H."/>
            <person name="Lowry S."/>
            <person name="LaButti K."/>
            <person name="Han J."/>
            <person name="Copeland A."/>
            <person name="Lindquist E."/>
            <person name="Barry K."/>
            <person name="Schmutz J."/>
            <person name="Baker S.E."/>
            <person name="Ciuffetti L.M."/>
            <person name="Grigoriev I.V."/>
            <person name="Zhong S."/>
            <person name="Turgeon B.G."/>
        </authorList>
    </citation>
    <scope>NUCLEOTIDE SEQUENCE [LARGE SCALE GENOMIC DNA]</scope>
    <source>
        <strain evidence="4">C5 / ATCC 48332 / race O</strain>
    </source>
</reference>
<organism evidence="3 4">
    <name type="scientific">Cochliobolus heterostrophus (strain C5 / ATCC 48332 / race O)</name>
    <name type="common">Southern corn leaf blight fungus</name>
    <name type="synonym">Bipolaris maydis</name>
    <dbReference type="NCBI Taxonomy" id="701091"/>
    <lineage>
        <taxon>Eukaryota</taxon>
        <taxon>Fungi</taxon>
        <taxon>Dikarya</taxon>
        <taxon>Ascomycota</taxon>
        <taxon>Pezizomycotina</taxon>
        <taxon>Dothideomycetes</taxon>
        <taxon>Pleosporomycetidae</taxon>
        <taxon>Pleosporales</taxon>
        <taxon>Pleosporineae</taxon>
        <taxon>Pleosporaceae</taxon>
        <taxon>Bipolaris</taxon>
    </lineage>
</organism>
<gene>
    <name evidence="3" type="ORF">COCHEDRAFT_1055626</name>
</gene>
<dbReference type="Proteomes" id="UP000016936">
    <property type="component" value="Unassembled WGS sequence"/>
</dbReference>
<proteinExistence type="predicted"/>
<dbReference type="EMBL" id="KB445578">
    <property type="protein sequence ID" value="EMD89532.1"/>
    <property type="molecule type" value="Genomic_DNA"/>
</dbReference>
<dbReference type="OrthoDB" id="3791520at2759"/>
<accession>M2UNN3</accession>
<evidence type="ECO:0000256" key="2">
    <source>
        <dbReference type="SAM" id="MobiDB-lite"/>
    </source>
</evidence>
<feature type="compositionally biased region" description="Basic residues" evidence="2">
    <location>
        <begin position="1"/>
        <end position="13"/>
    </location>
</feature>
<evidence type="ECO:0000313" key="3">
    <source>
        <dbReference type="EMBL" id="EMD89532.1"/>
    </source>
</evidence>
<sequence>APQAAAHRRGGTHRVRDSDRTDSVYDAYNYKELLDAAKERGVYRKDMKKVEMAWALKRNDEDKKLAERKNLNVLRKKQEKAKREQERIVAEQEALIEAKLRRKVEKMRKKERDESVSDDTLSDNEMERQENIPNEYMGEAIGYALSDSSWDSTSTESIPDPTNHTLIPSCKLQLLEWPHEIMPPVPALRPIIKTYAPLKIITTTSKQKLCLPGLKYPLTVDPDFVPLLCASVRAAAHEGRLERILYNAVIETGEEWASRTLVQGDNATLYFHLGNASNPAKSLADVYGKWSMEERRARRVEWTSEAYRGARDERKRRRKRIKGKLVAEVYETCKWRPGAVGYIPAYLDFGLGKEMHEVEKELSSLRYVRFKSCDVPHYYFWVRDTK</sequence>
<name>M2UNN3_COCH5</name>
<evidence type="ECO:0000256" key="1">
    <source>
        <dbReference type="SAM" id="Coils"/>
    </source>
</evidence>
<feature type="coiled-coil region" evidence="1">
    <location>
        <begin position="64"/>
        <end position="101"/>
    </location>
</feature>